<protein>
    <recommendedName>
        <fullName evidence="9">Protein translocase subunit SecE</fullName>
    </recommendedName>
</protein>
<dbReference type="RefSeq" id="WP_106874979.1">
    <property type="nucleotide sequence ID" value="NZ_CP027845.1"/>
</dbReference>
<dbReference type="GO" id="GO:0065002">
    <property type="term" value="P:intracellular protein transmembrane transport"/>
    <property type="evidence" value="ECO:0007669"/>
    <property type="project" value="UniProtKB-UniRule"/>
</dbReference>
<evidence type="ECO:0000256" key="3">
    <source>
        <dbReference type="ARBA" id="ARBA00022475"/>
    </source>
</evidence>
<evidence type="ECO:0000256" key="5">
    <source>
        <dbReference type="ARBA" id="ARBA00022927"/>
    </source>
</evidence>
<dbReference type="HAMAP" id="MF_00422">
    <property type="entry name" value="SecE"/>
    <property type="match status" value="1"/>
</dbReference>
<reference evidence="10 11" key="1">
    <citation type="submission" date="2018-03" db="EMBL/GenBank/DDBJ databases">
        <title>A gene transfer event suggests a long-term partnership between eustigmatophyte algae and a novel lineage of endosymbiotic bacteria.</title>
        <authorList>
            <person name="Yurchenko T."/>
            <person name="Sevcikova T."/>
            <person name="Pribyl P."/>
            <person name="El Karkouri K."/>
            <person name="Klimes V."/>
            <person name="Amaral R."/>
            <person name="Zbrankova V."/>
            <person name="Kim E."/>
            <person name="Raoult D."/>
            <person name="Santos L.M.A."/>
            <person name="Elias M."/>
        </authorList>
    </citation>
    <scope>NUCLEOTIDE SEQUENCE [LARGE SCALE GENOMIC DNA]</scope>
    <source>
        <strain evidence="10">CCALA 838</strain>
    </source>
</reference>
<evidence type="ECO:0000313" key="11">
    <source>
        <dbReference type="Proteomes" id="UP000241762"/>
    </source>
</evidence>
<dbReference type="Gene3D" id="1.20.5.1030">
    <property type="entry name" value="Preprotein translocase secy subunit"/>
    <property type="match status" value="1"/>
</dbReference>
<dbReference type="NCBIfam" id="TIGR00964">
    <property type="entry name" value="secE_bact"/>
    <property type="match status" value="1"/>
</dbReference>
<gene>
    <name evidence="9" type="primary">secE</name>
    <name evidence="10" type="ORF">phytr_12410</name>
</gene>
<keyword evidence="7 9" id="KW-0811">Translocation</keyword>
<dbReference type="GO" id="GO:0043952">
    <property type="term" value="P:protein transport by the Sec complex"/>
    <property type="evidence" value="ECO:0007669"/>
    <property type="project" value="UniProtKB-UniRule"/>
</dbReference>
<evidence type="ECO:0000313" key="10">
    <source>
        <dbReference type="EMBL" id="AVP88166.1"/>
    </source>
</evidence>
<evidence type="ECO:0000256" key="1">
    <source>
        <dbReference type="ARBA" id="ARBA00004370"/>
    </source>
</evidence>
<dbReference type="PRINTS" id="PR01650">
    <property type="entry name" value="SECETRNLCASE"/>
</dbReference>
<name>A0A2P1PA96_9RICK</name>
<dbReference type="PANTHER" id="PTHR33910:SF1">
    <property type="entry name" value="PROTEIN TRANSLOCASE SUBUNIT SECE"/>
    <property type="match status" value="1"/>
</dbReference>
<dbReference type="InterPro" id="IPR005807">
    <property type="entry name" value="SecE_bac"/>
</dbReference>
<dbReference type="GO" id="GO:0009306">
    <property type="term" value="P:protein secretion"/>
    <property type="evidence" value="ECO:0007669"/>
    <property type="project" value="UniProtKB-UniRule"/>
</dbReference>
<comment type="function">
    <text evidence="9">Essential subunit of the Sec protein translocation channel SecYEG. Clamps together the 2 halves of SecY. May contact the channel plug during translocation.</text>
</comment>
<accession>A0A2P1PA96</accession>
<sequence length="64" mass="7485">MIKSIYKFYSEVKQEARRIIWPSRKDLISTTIVVLVVIFLLSLCGLFLDFIIHKVITFLLNLGK</sequence>
<feature type="transmembrane region" description="Helical" evidence="9">
    <location>
        <begin position="27"/>
        <end position="52"/>
    </location>
</feature>
<keyword evidence="6 9" id="KW-1133">Transmembrane helix</keyword>
<evidence type="ECO:0000256" key="9">
    <source>
        <dbReference type="HAMAP-Rule" id="MF_00422"/>
    </source>
</evidence>
<keyword evidence="5 9" id="KW-0653">Protein transport</keyword>
<keyword evidence="8 9" id="KW-0472">Membrane</keyword>
<dbReference type="Pfam" id="PF00584">
    <property type="entry name" value="SecE"/>
    <property type="match status" value="1"/>
</dbReference>
<keyword evidence="11" id="KW-1185">Reference proteome</keyword>
<proteinExistence type="inferred from homology"/>
<evidence type="ECO:0000256" key="8">
    <source>
        <dbReference type="ARBA" id="ARBA00023136"/>
    </source>
</evidence>
<comment type="subcellular location">
    <subcellularLocation>
        <location evidence="9">Cell membrane</location>
        <topology evidence="9">Single-pass membrane protein</topology>
    </subcellularLocation>
    <subcellularLocation>
        <location evidence="1">Membrane</location>
    </subcellularLocation>
</comment>
<dbReference type="InterPro" id="IPR038379">
    <property type="entry name" value="SecE_sf"/>
</dbReference>
<dbReference type="KEGG" id="ptc:phytr_12410"/>
<dbReference type="GO" id="GO:0006605">
    <property type="term" value="P:protein targeting"/>
    <property type="evidence" value="ECO:0007669"/>
    <property type="project" value="UniProtKB-UniRule"/>
</dbReference>
<dbReference type="PANTHER" id="PTHR33910">
    <property type="entry name" value="PROTEIN TRANSLOCASE SUBUNIT SECE"/>
    <property type="match status" value="1"/>
</dbReference>
<comment type="subunit">
    <text evidence="9">Component of the Sec protein translocase complex. Heterotrimer consisting of SecY, SecE and SecG subunits. The heterotrimers can form oligomers, although 1 heterotrimer is thought to be able to translocate proteins. Interacts with the ribosome. Interacts with SecDF, and other proteins may be involved. Interacts with SecA.</text>
</comment>
<organism evidence="10 11">
    <name type="scientific">Candidatus Phycorickettsia trachydisci</name>
    <dbReference type="NCBI Taxonomy" id="2115978"/>
    <lineage>
        <taxon>Bacteria</taxon>
        <taxon>Pseudomonadati</taxon>
        <taxon>Pseudomonadota</taxon>
        <taxon>Alphaproteobacteria</taxon>
        <taxon>Rickettsiales</taxon>
        <taxon>Rickettsiaceae</taxon>
        <taxon>Candidatus Phycorickettsia</taxon>
    </lineage>
</organism>
<comment type="similarity">
    <text evidence="9">Belongs to the SecE/SEC61-gamma family.</text>
</comment>
<evidence type="ECO:0000256" key="6">
    <source>
        <dbReference type="ARBA" id="ARBA00022989"/>
    </source>
</evidence>
<dbReference type="GO" id="GO:0008320">
    <property type="term" value="F:protein transmembrane transporter activity"/>
    <property type="evidence" value="ECO:0007669"/>
    <property type="project" value="UniProtKB-UniRule"/>
</dbReference>
<keyword evidence="2 9" id="KW-0813">Transport</keyword>
<evidence type="ECO:0000256" key="7">
    <source>
        <dbReference type="ARBA" id="ARBA00023010"/>
    </source>
</evidence>
<evidence type="ECO:0000256" key="4">
    <source>
        <dbReference type="ARBA" id="ARBA00022692"/>
    </source>
</evidence>
<evidence type="ECO:0000256" key="2">
    <source>
        <dbReference type="ARBA" id="ARBA00022448"/>
    </source>
</evidence>
<dbReference type="EMBL" id="CP027845">
    <property type="protein sequence ID" value="AVP88166.1"/>
    <property type="molecule type" value="Genomic_DNA"/>
</dbReference>
<dbReference type="InterPro" id="IPR001901">
    <property type="entry name" value="Translocase_SecE/Sec61-g"/>
</dbReference>
<dbReference type="Proteomes" id="UP000241762">
    <property type="component" value="Chromosome"/>
</dbReference>
<keyword evidence="4 9" id="KW-0812">Transmembrane</keyword>
<dbReference type="GO" id="GO:0005886">
    <property type="term" value="C:plasma membrane"/>
    <property type="evidence" value="ECO:0007669"/>
    <property type="project" value="UniProtKB-SubCell"/>
</dbReference>
<keyword evidence="3 9" id="KW-1003">Cell membrane</keyword>
<dbReference type="AlphaFoldDB" id="A0A2P1PA96"/>